<dbReference type="EMBL" id="CP039291">
    <property type="protein sequence ID" value="QCB93803.1"/>
    <property type="molecule type" value="Genomic_DNA"/>
</dbReference>
<dbReference type="NCBIfam" id="NF040712">
    <property type="entry name" value="SepH"/>
    <property type="match status" value="1"/>
</dbReference>
<accession>A0A4P7SMJ6</accession>
<evidence type="ECO:0000256" key="1">
    <source>
        <dbReference type="SAM" id="MobiDB-lite"/>
    </source>
</evidence>
<protein>
    <submittedName>
        <fullName evidence="3">DUF3071 domain-containing protein</fullName>
    </submittedName>
</protein>
<feature type="domain" description="DUF3071" evidence="2">
    <location>
        <begin position="1"/>
        <end position="166"/>
    </location>
</feature>
<keyword evidence="4" id="KW-1185">Reference proteome</keyword>
<dbReference type="AlphaFoldDB" id="A0A4P7SMJ6"/>
<dbReference type="InterPro" id="IPR021421">
    <property type="entry name" value="DUF3071"/>
</dbReference>
<feature type="compositionally biased region" description="Acidic residues" evidence="1">
    <location>
        <begin position="245"/>
        <end position="254"/>
    </location>
</feature>
<dbReference type="Pfam" id="PF11268">
    <property type="entry name" value="DUF3071"/>
    <property type="match status" value="1"/>
</dbReference>
<gene>
    <name evidence="3" type="ORF">E5225_09760</name>
</gene>
<name>A0A4P7SMJ6_9CELL</name>
<organism evidence="3 4">
    <name type="scientific">Cellulomonas shaoxiangyii</name>
    <dbReference type="NCBI Taxonomy" id="2566013"/>
    <lineage>
        <taxon>Bacteria</taxon>
        <taxon>Bacillati</taxon>
        <taxon>Actinomycetota</taxon>
        <taxon>Actinomycetes</taxon>
        <taxon>Micrococcales</taxon>
        <taxon>Cellulomonadaceae</taxon>
        <taxon>Cellulomonas</taxon>
    </lineage>
</organism>
<feature type="region of interest" description="Disordered" evidence="1">
    <location>
        <begin position="232"/>
        <end position="356"/>
    </location>
</feature>
<dbReference type="Proteomes" id="UP000296469">
    <property type="component" value="Chromosome"/>
</dbReference>
<evidence type="ECO:0000313" key="3">
    <source>
        <dbReference type="EMBL" id="QCB93803.1"/>
    </source>
</evidence>
<dbReference type="KEGG" id="celz:E5225_09760"/>
<reference evidence="3 4" key="1">
    <citation type="submission" date="2019-04" db="EMBL/GenBank/DDBJ databases">
        <title>Isolation and identification of Cellulomonas shaoxiangyii sp. Nov. isolated from feces of the Tibetan antelopes (Pantholops hodgsonii) in the Qinghai-Tibet plateau of China.</title>
        <authorList>
            <person name="Tian Z."/>
        </authorList>
    </citation>
    <scope>NUCLEOTIDE SEQUENCE [LARGE SCALE GENOMIC DNA]</scope>
    <source>
        <strain evidence="3 4">Z28</strain>
    </source>
</reference>
<dbReference type="OrthoDB" id="5180791at2"/>
<feature type="compositionally biased region" description="Low complexity" evidence="1">
    <location>
        <begin position="265"/>
        <end position="277"/>
    </location>
</feature>
<sequence>MGELELVGLHEDGEHLVLVAPDGQRYRVRIDEPLRAAVRRDRPQLEQLRAEQAGTLTPREIQARIRAGATAQEVAESSGVPVESVRRYEGPVLAEREWVAEQARATRVGRDADAPVLGDLVTDRLAARGVDPTSLAWDAARDGTGPWTVVARFVVADAPREARWTYDAVGRAVVAVEDEARWLSETELDEPVSRRHLAAVRDVVFDIDAMSPSTEPAPPLEAPEPTHVLLDELRSRRGVRQPLETDGEDDEEFEGFGPQHAFDFSGAGPDDASAPGAHPLDADPDREAVVLTPPRPERREPPALAGPAPTAPGPVPASEPVTQADAAERPTPERRARRTRAKVPSWDEIVFGAKPE</sequence>
<evidence type="ECO:0000313" key="4">
    <source>
        <dbReference type="Proteomes" id="UP000296469"/>
    </source>
</evidence>
<dbReference type="RefSeq" id="WP_135973446.1">
    <property type="nucleotide sequence ID" value="NZ_CP039291.1"/>
</dbReference>
<evidence type="ECO:0000259" key="2">
    <source>
        <dbReference type="Pfam" id="PF11268"/>
    </source>
</evidence>
<dbReference type="InterPro" id="IPR047682">
    <property type="entry name" value="SepH-like"/>
</dbReference>
<proteinExistence type="predicted"/>